<evidence type="ECO:0008006" key="7">
    <source>
        <dbReference type="Google" id="ProtNLM"/>
    </source>
</evidence>
<name>A0A0D9XFY1_9ORYZ</name>
<dbReference type="eggNOG" id="KOG0156">
    <property type="taxonomic scope" value="Eukaryota"/>
</dbReference>
<sequence length="273" mass="29373">MSSSYVALAAALLVAVVVFAAIKSHGKGKLPPSPPSLPFIGHLHLIGDLPHRSLDALHRRYGGGGGGLMSLRLGGAGVLAVQLRELLYAYANGVITRVAAGGGGATAERFRRMVVDTSELLAGFQWVDRLPAAAAWAARMVTGLDKKLDDMAEDSDRFLSEIMAAHDEEKEEGEEEDFVDVLLRLRREGAAAGGVGVELAEDDIKGIIKDIMGAATDTSFVTLEWIMTELIRNKRAMTKLQNKIRQVTGCKPTVTEDDLTKMDCLDAVMKETL</sequence>
<dbReference type="GO" id="GO:0004497">
    <property type="term" value="F:monooxygenase activity"/>
    <property type="evidence" value="ECO:0007669"/>
    <property type="project" value="InterPro"/>
</dbReference>
<evidence type="ECO:0000313" key="6">
    <source>
        <dbReference type="Proteomes" id="UP000032180"/>
    </source>
</evidence>
<protein>
    <recommendedName>
        <fullName evidence="7">Cytochrome P450</fullName>
    </recommendedName>
</protein>
<evidence type="ECO:0000256" key="3">
    <source>
        <dbReference type="ARBA" id="ARBA00023004"/>
    </source>
</evidence>
<keyword evidence="6" id="KW-1185">Reference proteome</keyword>
<proteinExistence type="inferred from homology"/>
<feature type="signal peptide" evidence="4">
    <location>
        <begin position="1"/>
        <end position="28"/>
    </location>
</feature>
<dbReference type="InterPro" id="IPR001128">
    <property type="entry name" value="Cyt_P450"/>
</dbReference>
<feature type="chain" id="PRO_5002350339" description="Cytochrome P450" evidence="4">
    <location>
        <begin position="29"/>
        <end position="273"/>
    </location>
</feature>
<keyword evidence="3" id="KW-0408">Iron</keyword>
<dbReference type="EnsemblPlants" id="LPERR09G13290.1">
    <property type="protein sequence ID" value="LPERR09G13290.1"/>
    <property type="gene ID" value="LPERR09G13290"/>
</dbReference>
<dbReference type="GO" id="GO:0020037">
    <property type="term" value="F:heme binding"/>
    <property type="evidence" value="ECO:0007669"/>
    <property type="project" value="InterPro"/>
</dbReference>
<reference evidence="5" key="3">
    <citation type="submission" date="2015-04" db="UniProtKB">
        <authorList>
            <consortium name="EnsemblPlants"/>
        </authorList>
    </citation>
    <scope>IDENTIFICATION</scope>
</reference>
<dbReference type="HOGENOM" id="CLU_1020693_0_0_1"/>
<accession>A0A0D9XFY1</accession>
<dbReference type="STRING" id="77586.A0A0D9XFY1"/>
<dbReference type="GO" id="GO:0016705">
    <property type="term" value="F:oxidoreductase activity, acting on paired donors, with incorporation or reduction of molecular oxygen"/>
    <property type="evidence" value="ECO:0007669"/>
    <property type="project" value="InterPro"/>
</dbReference>
<dbReference type="PANTHER" id="PTHR47955:SF15">
    <property type="entry name" value="CYTOCHROME P450 71A2-LIKE"/>
    <property type="match status" value="1"/>
</dbReference>
<dbReference type="SUPFAM" id="SSF48264">
    <property type="entry name" value="Cytochrome P450"/>
    <property type="match status" value="1"/>
</dbReference>
<reference evidence="6" key="2">
    <citation type="submission" date="2013-12" db="EMBL/GenBank/DDBJ databases">
        <authorList>
            <person name="Yu Y."/>
            <person name="Lee S."/>
            <person name="de Baynast K."/>
            <person name="Wissotski M."/>
            <person name="Liu L."/>
            <person name="Talag J."/>
            <person name="Goicoechea J."/>
            <person name="Angelova A."/>
            <person name="Jetty R."/>
            <person name="Kudrna D."/>
            <person name="Golser W."/>
            <person name="Rivera L."/>
            <person name="Zhang J."/>
            <person name="Wing R."/>
        </authorList>
    </citation>
    <scope>NUCLEOTIDE SEQUENCE</scope>
</reference>
<evidence type="ECO:0000313" key="5">
    <source>
        <dbReference type="EnsemblPlants" id="LPERR09G13290.1"/>
    </source>
</evidence>
<keyword evidence="2" id="KW-0479">Metal-binding</keyword>
<organism evidence="5 6">
    <name type="scientific">Leersia perrieri</name>
    <dbReference type="NCBI Taxonomy" id="77586"/>
    <lineage>
        <taxon>Eukaryota</taxon>
        <taxon>Viridiplantae</taxon>
        <taxon>Streptophyta</taxon>
        <taxon>Embryophyta</taxon>
        <taxon>Tracheophyta</taxon>
        <taxon>Spermatophyta</taxon>
        <taxon>Magnoliopsida</taxon>
        <taxon>Liliopsida</taxon>
        <taxon>Poales</taxon>
        <taxon>Poaceae</taxon>
        <taxon>BOP clade</taxon>
        <taxon>Oryzoideae</taxon>
        <taxon>Oryzeae</taxon>
        <taxon>Oryzinae</taxon>
        <taxon>Leersia</taxon>
    </lineage>
</organism>
<dbReference type="Pfam" id="PF00067">
    <property type="entry name" value="p450"/>
    <property type="match status" value="1"/>
</dbReference>
<dbReference type="PANTHER" id="PTHR47955">
    <property type="entry name" value="CYTOCHROME P450 FAMILY 71 PROTEIN"/>
    <property type="match status" value="1"/>
</dbReference>
<dbReference type="AlphaFoldDB" id="A0A0D9XFY1"/>
<keyword evidence="4" id="KW-0732">Signal</keyword>
<dbReference type="Gene3D" id="1.10.630.10">
    <property type="entry name" value="Cytochrome P450"/>
    <property type="match status" value="2"/>
</dbReference>
<comment type="similarity">
    <text evidence="1">Belongs to the cytochrome P450 family.</text>
</comment>
<evidence type="ECO:0000256" key="4">
    <source>
        <dbReference type="SAM" id="SignalP"/>
    </source>
</evidence>
<dbReference type="Gramene" id="LPERR09G13290.1">
    <property type="protein sequence ID" value="LPERR09G13290.1"/>
    <property type="gene ID" value="LPERR09G13290"/>
</dbReference>
<evidence type="ECO:0000256" key="2">
    <source>
        <dbReference type="ARBA" id="ARBA00022723"/>
    </source>
</evidence>
<dbReference type="GO" id="GO:0005506">
    <property type="term" value="F:iron ion binding"/>
    <property type="evidence" value="ECO:0007669"/>
    <property type="project" value="InterPro"/>
</dbReference>
<dbReference type="InterPro" id="IPR036396">
    <property type="entry name" value="Cyt_P450_sf"/>
</dbReference>
<reference evidence="5 6" key="1">
    <citation type="submission" date="2012-08" db="EMBL/GenBank/DDBJ databases">
        <title>Oryza genome evolution.</title>
        <authorList>
            <person name="Wing R.A."/>
        </authorList>
    </citation>
    <scope>NUCLEOTIDE SEQUENCE</scope>
</reference>
<evidence type="ECO:0000256" key="1">
    <source>
        <dbReference type="ARBA" id="ARBA00010617"/>
    </source>
</evidence>
<dbReference type="Proteomes" id="UP000032180">
    <property type="component" value="Chromosome 9"/>
</dbReference>